<evidence type="ECO:0000313" key="2">
    <source>
        <dbReference type="EMBL" id="NOJ25702.1"/>
    </source>
</evidence>
<sequence>MRYKTMALGLLFCSLSAQAASLDPWAEQLEQEMHAKYTVLNERVSACKAMRKSFDYAKPLNEGWFETLDTTEQQKVIQFGFANASQQCSAKEREAYTGSMLDYVAYTGDKEPLNEWLVLVEGDKELQQDINSIGVEQTQKFVKQHLNAPFDALQLLKSQGLF</sequence>
<feature type="chain" id="PRO_5042908692" evidence="1">
    <location>
        <begin position="20"/>
        <end position="162"/>
    </location>
</feature>
<accession>A0AAP7DG54</accession>
<protein>
    <submittedName>
        <fullName evidence="2">Uncharacterized protein</fullName>
    </submittedName>
</protein>
<name>A0AAP7DG54_9VIBR</name>
<dbReference type="RefSeq" id="WP_064486319.1">
    <property type="nucleotide sequence ID" value="NZ_CM004383.1"/>
</dbReference>
<evidence type="ECO:0000313" key="3">
    <source>
        <dbReference type="Proteomes" id="UP000576645"/>
    </source>
</evidence>
<dbReference type="Proteomes" id="UP000576645">
    <property type="component" value="Unassembled WGS sequence"/>
</dbReference>
<keyword evidence="1" id="KW-0732">Signal</keyword>
<reference evidence="2 3" key="1">
    <citation type="submission" date="2019-09" db="EMBL/GenBank/DDBJ databases">
        <title>Draft genome sequencing and comparative genomics of hatchery-associated Vibrios.</title>
        <authorList>
            <person name="Kehlet-Delgado H."/>
            <person name="Mueller R.S."/>
        </authorList>
    </citation>
    <scope>NUCLEOTIDE SEQUENCE [LARGE SCALE GENOMIC DNA]</scope>
    <source>
        <strain evidence="2 3">09-121-3</strain>
    </source>
</reference>
<comment type="caution">
    <text evidence="2">The sequence shown here is derived from an EMBL/GenBank/DDBJ whole genome shotgun (WGS) entry which is preliminary data.</text>
</comment>
<feature type="signal peptide" evidence="1">
    <location>
        <begin position="1"/>
        <end position="19"/>
    </location>
</feature>
<organism evidence="2 3">
    <name type="scientific">Vibrio coralliilyticus</name>
    <dbReference type="NCBI Taxonomy" id="190893"/>
    <lineage>
        <taxon>Bacteria</taxon>
        <taxon>Pseudomonadati</taxon>
        <taxon>Pseudomonadota</taxon>
        <taxon>Gammaproteobacteria</taxon>
        <taxon>Vibrionales</taxon>
        <taxon>Vibrionaceae</taxon>
        <taxon>Vibrio</taxon>
    </lineage>
</organism>
<evidence type="ECO:0000256" key="1">
    <source>
        <dbReference type="SAM" id="SignalP"/>
    </source>
</evidence>
<proteinExistence type="predicted"/>
<gene>
    <name evidence="2" type="ORF">F0238_23560</name>
</gene>
<dbReference type="EMBL" id="VTXP01000020">
    <property type="protein sequence ID" value="NOJ25702.1"/>
    <property type="molecule type" value="Genomic_DNA"/>
</dbReference>
<dbReference type="AlphaFoldDB" id="A0AAP7DG54"/>